<protein>
    <recommendedName>
        <fullName evidence="4 8">Imidazoleglycerol-phosphate dehydratase</fullName>
        <ecNumber evidence="4 8">4.2.1.19</ecNumber>
    </recommendedName>
</protein>
<gene>
    <name evidence="9" type="ORF">AB1Y20_001716</name>
</gene>
<evidence type="ECO:0000256" key="6">
    <source>
        <dbReference type="ARBA" id="ARBA00023102"/>
    </source>
</evidence>
<sequence length="455" mass="48167">MPLRHATSGLATAEAEVVDLGARGTISTGICFLDHMVDQLTAHAQLGVTLRLSLAEDAPQDEASPPCKRRRELLPSQDYAAGSPARLHDRDIVAASGAALGAALADVIAAASCGHASPAVFCCPLDEAFSEATLELRPPAERAGRCAVSLEPYGTFASSAAGRRWVGRFRTDLTPVFWQSLAVAMGVDLTLRRVRGANAHHVLEATFKAFARALRAALDAAAAPCERMPCAPPPAVEQSGAARRAQRQRTTKETRIEVWVNLDSPWCESDPLTTGVALLDRILLELVRATNVKVGVRCEGDTHIDDHHTAEDVAITLGQCLHEALGDKTGLVRMGCAVGAHDAASCRAVLDLSNRPHFESNLLLDEEYVGGGVGDDAVCGHELSCEMLHHVFDSLTLEMRATVHLEVLADDGKPGHTLAIAIAAARAYGTSLSDAASVDPRRRGVVASSKGTLSK</sequence>
<dbReference type="PROSITE" id="PS00955">
    <property type="entry name" value="IGP_DEHYDRATASE_2"/>
    <property type="match status" value="1"/>
</dbReference>
<evidence type="ECO:0000256" key="5">
    <source>
        <dbReference type="ARBA" id="ARBA00022605"/>
    </source>
</evidence>
<organism evidence="9 10">
    <name type="scientific">Prymnesium parvum</name>
    <name type="common">Toxic golden alga</name>
    <dbReference type="NCBI Taxonomy" id="97485"/>
    <lineage>
        <taxon>Eukaryota</taxon>
        <taxon>Haptista</taxon>
        <taxon>Haptophyta</taxon>
        <taxon>Prymnesiophyceae</taxon>
        <taxon>Prymnesiales</taxon>
        <taxon>Prymnesiaceae</taxon>
        <taxon>Prymnesium</taxon>
    </lineage>
</organism>
<evidence type="ECO:0000256" key="2">
    <source>
        <dbReference type="ARBA" id="ARBA00005047"/>
    </source>
</evidence>
<keyword evidence="6 8" id="KW-0368">Histidine biosynthesis</keyword>
<dbReference type="PANTHER" id="PTHR23133:SF2">
    <property type="entry name" value="IMIDAZOLEGLYCEROL-PHOSPHATE DEHYDRATASE"/>
    <property type="match status" value="1"/>
</dbReference>
<dbReference type="GO" id="GO:0000105">
    <property type="term" value="P:L-histidine biosynthetic process"/>
    <property type="evidence" value="ECO:0007669"/>
    <property type="project" value="UniProtKB-KW"/>
</dbReference>
<name>A0AB34K902_PRYPA</name>
<dbReference type="PROSITE" id="PS00954">
    <property type="entry name" value="IGP_DEHYDRATASE_1"/>
    <property type="match status" value="1"/>
</dbReference>
<dbReference type="EMBL" id="JBGBPQ010000001">
    <property type="protein sequence ID" value="KAL1530820.1"/>
    <property type="molecule type" value="Genomic_DNA"/>
</dbReference>
<dbReference type="InterPro" id="IPR000807">
    <property type="entry name" value="ImidazoleglycerolP_deHydtase"/>
</dbReference>
<dbReference type="Pfam" id="PF00475">
    <property type="entry name" value="IGPD"/>
    <property type="match status" value="2"/>
</dbReference>
<comment type="caution">
    <text evidence="9">The sequence shown here is derived from an EMBL/GenBank/DDBJ whole genome shotgun (WGS) entry which is preliminary data.</text>
</comment>
<dbReference type="SUPFAM" id="SSF54211">
    <property type="entry name" value="Ribosomal protein S5 domain 2-like"/>
    <property type="match status" value="3"/>
</dbReference>
<evidence type="ECO:0000256" key="4">
    <source>
        <dbReference type="ARBA" id="ARBA00012075"/>
    </source>
</evidence>
<comment type="catalytic activity">
    <reaction evidence="1 8">
        <text>D-erythro-1-(imidazol-4-yl)glycerol 3-phosphate = 3-(imidazol-4-yl)-2-oxopropyl phosphate + H2O</text>
        <dbReference type="Rhea" id="RHEA:11040"/>
        <dbReference type="ChEBI" id="CHEBI:15377"/>
        <dbReference type="ChEBI" id="CHEBI:57766"/>
        <dbReference type="ChEBI" id="CHEBI:58278"/>
        <dbReference type="EC" id="4.2.1.19"/>
    </reaction>
</comment>
<evidence type="ECO:0000313" key="9">
    <source>
        <dbReference type="EMBL" id="KAL1530820.1"/>
    </source>
</evidence>
<keyword evidence="10" id="KW-1185">Reference proteome</keyword>
<evidence type="ECO:0000256" key="7">
    <source>
        <dbReference type="ARBA" id="ARBA00023239"/>
    </source>
</evidence>
<dbReference type="InterPro" id="IPR038494">
    <property type="entry name" value="IGPD_sf"/>
</dbReference>
<dbReference type="InterPro" id="IPR020565">
    <property type="entry name" value="ImidazoleglycerP_deHydtase_CS"/>
</dbReference>
<evidence type="ECO:0000256" key="3">
    <source>
        <dbReference type="ARBA" id="ARBA00007481"/>
    </source>
</evidence>
<proteinExistence type="inferred from homology"/>
<accession>A0AB34K902</accession>
<keyword evidence="5" id="KW-0028">Amino-acid biosynthesis</keyword>
<dbReference type="Gene3D" id="3.30.230.40">
    <property type="entry name" value="Imidazole glycerol phosphate dehydratase, domain 1"/>
    <property type="match status" value="4"/>
</dbReference>
<dbReference type="InterPro" id="IPR020568">
    <property type="entry name" value="Ribosomal_Su5_D2-typ_SF"/>
</dbReference>
<comment type="pathway">
    <text evidence="2 8">Amino-acid biosynthesis; L-histidine biosynthesis; L-histidine from 5-phospho-alpha-D-ribose 1-diphosphate: step 6/9.</text>
</comment>
<evidence type="ECO:0000256" key="8">
    <source>
        <dbReference type="RuleBase" id="RU000598"/>
    </source>
</evidence>
<dbReference type="Proteomes" id="UP001515480">
    <property type="component" value="Unassembled WGS sequence"/>
</dbReference>
<dbReference type="EC" id="4.2.1.19" evidence="4 8"/>
<evidence type="ECO:0000313" key="10">
    <source>
        <dbReference type="Proteomes" id="UP001515480"/>
    </source>
</evidence>
<dbReference type="GO" id="GO:0004424">
    <property type="term" value="F:imidazoleglycerol-phosphate dehydratase activity"/>
    <property type="evidence" value="ECO:0007669"/>
    <property type="project" value="UniProtKB-EC"/>
</dbReference>
<dbReference type="PANTHER" id="PTHR23133">
    <property type="entry name" value="IMIDAZOLEGLYCEROL-PHOSPHATE DEHYDRATASE HIS7"/>
    <property type="match status" value="1"/>
</dbReference>
<dbReference type="AlphaFoldDB" id="A0AB34K902"/>
<dbReference type="FunFam" id="3.30.230.40:FF:000003">
    <property type="entry name" value="Imidazoleglycerol-phosphate dehydratase HisB"/>
    <property type="match status" value="1"/>
</dbReference>
<evidence type="ECO:0000256" key="1">
    <source>
        <dbReference type="ARBA" id="ARBA00001723"/>
    </source>
</evidence>
<reference evidence="9 10" key="1">
    <citation type="journal article" date="2024" name="Science">
        <title>Giant polyketide synthase enzymes in the biosynthesis of giant marine polyether toxins.</title>
        <authorList>
            <person name="Fallon T.R."/>
            <person name="Shende V.V."/>
            <person name="Wierzbicki I.H."/>
            <person name="Pendleton A.L."/>
            <person name="Watervoot N.F."/>
            <person name="Auber R.P."/>
            <person name="Gonzalez D.J."/>
            <person name="Wisecaver J.H."/>
            <person name="Moore B.S."/>
        </authorList>
    </citation>
    <scope>NUCLEOTIDE SEQUENCE [LARGE SCALE GENOMIC DNA]</scope>
    <source>
        <strain evidence="9 10">12B1</strain>
    </source>
</reference>
<comment type="similarity">
    <text evidence="3 8">Belongs to the imidazoleglycerol-phosphate dehydratase family.</text>
</comment>
<keyword evidence="7 8" id="KW-0456">Lyase</keyword>